<dbReference type="InterPro" id="IPR052609">
    <property type="entry name" value="Ribosome_Biogenesis_Reg"/>
</dbReference>
<accession>A0A835WA78</accession>
<evidence type="ECO:0000313" key="2">
    <source>
        <dbReference type="EMBL" id="KAG2443643.1"/>
    </source>
</evidence>
<dbReference type="PANTHER" id="PTHR15682:SF2">
    <property type="entry name" value="UNHEALTHY RIBOSOME BIOGENESIS PROTEIN 2 HOMOLOG"/>
    <property type="match status" value="1"/>
</dbReference>
<feature type="region of interest" description="Disordered" evidence="1">
    <location>
        <begin position="470"/>
        <end position="511"/>
    </location>
</feature>
<keyword evidence="3" id="KW-1185">Reference proteome</keyword>
<gene>
    <name evidence="2" type="ORF">HXX76_001992</name>
</gene>
<feature type="compositionally biased region" description="Low complexity" evidence="1">
    <location>
        <begin position="1320"/>
        <end position="1340"/>
    </location>
</feature>
<proteinExistence type="predicted"/>
<dbReference type="GO" id="GO:0005730">
    <property type="term" value="C:nucleolus"/>
    <property type="evidence" value="ECO:0007669"/>
    <property type="project" value="TreeGrafter"/>
</dbReference>
<feature type="compositionally biased region" description="Acidic residues" evidence="1">
    <location>
        <begin position="1981"/>
        <end position="1992"/>
    </location>
</feature>
<name>A0A835WA78_CHLIN</name>
<feature type="compositionally biased region" description="Basic residues" evidence="1">
    <location>
        <begin position="267"/>
        <end position="277"/>
    </location>
</feature>
<dbReference type="GO" id="GO:0042254">
    <property type="term" value="P:ribosome biogenesis"/>
    <property type="evidence" value="ECO:0007669"/>
    <property type="project" value="TreeGrafter"/>
</dbReference>
<protein>
    <recommendedName>
        <fullName evidence="4">Nucleolar 27S pre-rRNA processing Urb2/Npa2 C-terminal domain-containing protein</fullName>
    </recommendedName>
</protein>
<feature type="compositionally biased region" description="Low complexity" evidence="1">
    <location>
        <begin position="1993"/>
        <end position="2005"/>
    </location>
</feature>
<evidence type="ECO:0000256" key="1">
    <source>
        <dbReference type="SAM" id="MobiDB-lite"/>
    </source>
</evidence>
<dbReference type="OrthoDB" id="553090at2759"/>
<organism evidence="2 3">
    <name type="scientific">Chlamydomonas incerta</name>
    <dbReference type="NCBI Taxonomy" id="51695"/>
    <lineage>
        <taxon>Eukaryota</taxon>
        <taxon>Viridiplantae</taxon>
        <taxon>Chlorophyta</taxon>
        <taxon>core chlorophytes</taxon>
        <taxon>Chlorophyceae</taxon>
        <taxon>CS clade</taxon>
        <taxon>Chlamydomonadales</taxon>
        <taxon>Chlamydomonadaceae</taxon>
        <taxon>Chlamydomonas</taxon>
    </lineage>
</organism>
<dbReference type="EMBL" id="JAEHOC010000003">
    <property type="protein sequence ID" value="KAG2443643.1"/>
    <property type="molecule type" value="Genomic_DNA"/>
</dbReference>
<feature type="compositionally biased region" description="Low complexity" evidence="1">
    <location>
        <begin position="486"/>
        <end position="502"/>
    </location>
</feature>
<evidence type="ECO:0008006" key="4">
    <source>
        <dbReference type="Google" id="ProtNLM"/>
    </source>
</evidence>
<evidence type="ECO:0000313" key="3">
    <source>
        <dbReference type="Proteomes" id="UP000650467"/>
    </source>
</evidence>
<dbReference type="PANTHER" id="PTHR15682">
    <property type="entry name" value="UNHEALTHY RIBOSOME BIOGENESIS PROTEIN 2 HOMOLOG"/>
    <property type="match status" value="1"/>
</dbReference>
<sequence>MVESEPAQPLSALIRQLGAPTAGDASKLELAATVARQLLSTVPAGSVSIPDGGASQPPHERPTAASQSVPVQVLVHYHRAVLDWGVGAILKLKPPAVAAPPGAKGAGAAAASAAAAAAGKGKGPAGAAAAAAVAGGGAQGPSEAFLQTSLAAWRLLRVLLLLPPPSGSASDGRHTEPAKLGGGSRGFLRASLSGGPPLPGALLPAAAQCIRAAAAAVAATAAADRAANQQDLAGELLGELRSCLARLLGQGLGSGQGAPAGSSSRQSHSHFHGHGHGHAGELHGPADQQPALLQPSLEQCTALLAALLESRAVLTGPAAAAGAVEGGSRQQQQQQQQQQLCAARWAGLCAAALRAAHACVAAHPAPKKVWQAFVPGMLLPLLRLAAPEGRAAALRLVLSSGAGAGAELGPGGAAGAGSGVEAAAAAAAAAAAGALLDASRAAEQVLAAVLFHDAHVGALAELFSTLAQGPAPPAAGKAGEGGEGAAGAAKPRRGQQQQQQQPHQDPEGRARAAVPLPDFGVAVGRTYHGQLLATLATAMAGGSAAATAATAADAATADADTDGVIVAALPWLLRGFCRAAGRLRRTLAADSAAAAAAAGNNSAGAGGRGAEAGSRGAAGAAAGAAGEDGESAPLSHKALATAEFNCMAVLSYMLMMPPAVATAAAAAEAAAAVAPGGSAAAAADGGRAAKRRKLSAAVAAAEVPAPAGGAAGQADGAPAAAAAAAAAGAGVRRLALGAVLASGRAAGAYRPTADVSGEQRAALAALTDSLLQAVRLEAAAAAGVGSAEPAGGGGGGLALGSSLALVALLDLEHRVITPHLEDVWALLWRTATTADSDGAAAAAASHGAAGATAAGAAGGLEAAAAAAAAVLQRCVRAFSELRQLGTLLESLGTALRALTGGGAGAEAGVTGNVTVAAVVEQAQGKGKAKGKGKGAAGAVQASPGAAAAEAAALLIVRPEVVAAVRQAVAAAPTGQLSALVAWVASDVAAWGERAEAAVPAAGHAADALTALLLASGRLYDGILSSVRLDLTTAAAVGGALRRLLGVAAPPLLRAVKDYARAVAAAGEQADAEMEAVVEKEAAAAGVRLCTARLAALLRLYGSVVQASAVCSGLHPEVAVLPEQDTAAALAVAGGSSSAAAAAAAGSRRVPGGYLAAAILVAGDADAAGGAPAKPVARAGAAAATAVAAAEPVSQEAAEAAEERVKKLRKALKKSAAAVGGSKLRGAAAEPLAALAALTLPPLAAAVAAATTTPTTTANTASPAAAGDGAGGSAGAAWEVLELARAVYRCLCQRQQTLHERRLRRGSTCPLYGGPRGGGRQQQQPADDSASAQEQEQQAAAADEEEEELRLNARLLMAPFSPTAAAAAACGVSELNNARDASAAGVRRSWDGAVVSSWSDLLSLMGCVALWADDAALAQVLRLALEATCHCERRRLLLPAAQAALRLVEFQALPGVRQELAAAWAGAAAAELGAVLAAARGQAEGQAGVSSGGGKGRRKSGEAAEAAGGAAALERLAAWQELCCGSSGSAAVAVAAAGPGEDQHEQNGDALALAAPKSWRRALKLLKQQGADLGDAGALGPRWPHRSVAAATAMPATAGRLQRLLDLLRSGLQPQLLPRKAGAALVRQVAATAAALLDALAVGGTGATASRAALANATLAAMQAWAALLPLFPAAMADGKAAGEAAGVAAEAAEAVPVAWLLCSSVYLVREVAAADAAAAPPQGAEAAAATRQTGPRSGLSLQAMHCCGGLLQGLLQPPPPAAAGSGAGVAAAWAVSCVRLSHQLLKQAHGARAAASAAAAAEAALHSRLALAALQGAACGLEAAAAAAAPDGKGAGAVPLKDLARVAELAVRVSSAVAEHAASTGVDGSELAPVHALRAALCAAGCVGACLSLRAAVAGGASGHRLTPEEEAALPGLLQRAGGWAAAERCLLLQLPQTVAAADVDLAVEPLAHGTILMYGVAAWLPYLQHAGGAASAPGDGDGDGDGADQEEAAAAAAAAPGGRGGPSDLLQELLVRQQQRLLALTAASGRGCNGRVAGGGLWSVLLVDVDEGAAPEGRSRRLLLEAFRDTVARSNRSQLAAVLRLLLRQLGEALLSASAAALLPPLQCLLVVLECVSGPRALPLLAKQGRAMVSALTNTLVALAAQATAGSNSGTAEAAAAAAAVGEVSAVTALRCLQSVLAREVTFRLPPELVTSVLGAVGAVTQSPLLSMSSPSPASGGSGSHGSSSGGGGGYSLHGGCSAVLAVAVRHHTAVVAHCAVLVVEAARGLLLRLAAAAATLRLEQRRLQLLQAALLLPAGASSGGSGPAEAGAAGGAKAPAGGAALAAATAAAVGLAAAGQGLAGCAAALARVYEAVAEHPKTLGKYAPHLLADYIAYAAAPLPSLALILQAQQQQTQPGGDAAGGLESLGEGLGALPVHGGAARATPDACASAAERAYAAAVAVAAAALGVGAGSGGGSSSGGGGGGGGGGASGGGAALLTPAAHAALRQGAYGLLGCLGPLQLQHLHMALGQEAPPPGLAASAAALAGRPGSGMGAARRAALAALRKEYESSFKYTGKV</sequence>
<feature type="compositionally biased region" description="Gly residues" evidence="1">
    <location>
        <begin position="2221"/>
        <end position="2232"/>
    </location>
</feature>
<feature type="region of interest" description="Disordered" evidence="1">
    <location>
        <begin position="45"/>
        <end position="67"/>
    </location>
</feature>
<feature type="region of interest" description="Disordered" evidence="1">
    <location>
        <begin position="1305"/>
        <end position="1344"/>
    </location>
</feature>
<comment type="caution">
    <text evidence="2">The sequence shown here is derived from an EMBL/GenBank/DDBJ whole genome shotgun (WGS) entry which is preliminary data.</text>
</comment>
<reference evidence="2" key="1">
    <citation type="journal article" date="2020" name="bioRxiv">
        <title>Comparative genomics of Chlamydomonas.</title>
        <authorList>
            <person name="Craig R.J."/>
            <person name="Hasan A.R."/>
            <person name="Ness R.W."/>
            <person name="Keightley P.D."/>
        </authorList>
    </citation>
    <scope>NUCLEOTIDE SEQUENCE</scope>
    <source>
        <strain evidence="2">SAG 7.73</strain>
    </source>
</reference>
<dbReference type="Proteomes" id="UP000650467">
    <property type="component" value="Unassembled WGS sequence"/>
</dbReference>
<feature type="region of interest" description="Disordered" evidence="1">
    <location>
        <begin position="254"/>
        <end position="288"/>
    </location>
</feature>
<feature type="region of interest" description="Disordered" evidence="1">
    <location>
        <begin position="2213"/>
        <end position="2232"/>
    </location>
</feature>
<feature type="region of interest" description="Disordered" evidence="1">
    <location>
        <begin position="1975"/>
        <end position="2005"/>
    </location>
</feature>